<dbReference type="PANTHER" id="PTHR32099">
    <property type="entry name" value="CYSTEINE-RICH REPEAT SECRETORY PROTEIN"/>
    <property type="match status" value="1"/>
</dbReference>
<comment type="caution">
    <text evidence="4">The sequence shown here is derived from an EMBL/GenBank/DDBJ whole genome shotgun (WGS) entry which is preliminary data.</text>
</comment>
<feature type="domain" description="Gnk2-homologous" evidence="3">
    <location>
        <begin position="1"/>
        <end position="56"/>
    </location>
</feature>
<evidence type="ECO:0000313" key="4">
    <source>
        <dbReference type="EMBL" id="KAK3035099.1"/>
    </source>
</evidence>
<evidence type="ECO:0000259" key="3">
    <source>
        <dbReference type="PROSITE" id="PS51473"/>
    </source>
</evidence>
<accession>A0AA89B9I5</accession>
<evidence type="ECO:0000313" key="5">
    <source>
        <dbReference type="Proteomes" id="UP001188597"/>
    </source>
</evidence>
<protein>
    <recommendedName>
        <fullName evidence="3">Gnk2-homologous domain-containing protein</fullName>
    </recommendedName>
</protein>
<sequence>MVLIVFGQALCRGDVTPKVCQKCVANASQEIMEECQSEDAIIWFELCHIQYSYQMFLSLTVYTGKYPDSNNMEKNVSKQDHFQVCYVLAFSFSKFQRPFGIDNKQVTDAQPVLSIFVT</sequence>
<dbReference type="Proteomes" id="UP001188597">
    <property type="component" value="Unassembled WGS sequence"/>
</dbReference>
<dbReference type="Gene3D" id="3.30.430.20">
    <property type="entry name" value="Gnk2 domain, C-X8-C-X2-C motif"/>
    <property type="match status" value="1"/>
</dbReference>
<evidence type="ECO:0000256" key="1">
    <source>
        <dbReference type="ARBA" id="ARBA00022729"/>
    </source>
</evidence>
<dbReference type="PANTHER" id="PTHR32099:SF63">
    <property type="entry name" value="CYSTEINE-RICH REPEAT SECRETORY PROTEIN 38-LIKE"/>
    <property type="match status" value="1"/>
</dbReference>
<dbReference type="PROSITE" id="PS51473">
    <property type="entry name" value="GNK2"/>
    <property type="match status" value="1"/>
</dbReference>
<dbReference type="Pfam" id="PF01657">
    <property type="entry name" value="Stress-antifung"/>
    <property type="match status" value="1"/>
</dbReference>
<organism evidence="4 5">
    <name type="scientific">Escallonia herrerae</name>
    <dbReference type="NCBI Taxonomy" id="1293975"/>
    <lineage>
        <taxon>Eukaryota</taxon>
        <taxon>Viridiplantae</taxon>
        <taxon>Streptophyta</taxon>
        <taxon>Embryophyta</taxon>
        <taxon>Tracheophyta</taxon>
        <taxon>Spermatophyta</taxon>
        <taxon>Magnoliopsida</taxon>
        <taxon>eudicotyledons</taxon>
        <taxon>Gunneridae</taxon>
        <taxon>Pentapetalae</taxon>
        <taxon>asterids</taxon>
        <taxon>campanulids</taxon>
        <taxon>Escalloniales</taxon>
        <taxon>Escalloniaceae</taxon>
        <taxon>Escallonia</taxon>
    </lineage>
</organism>
<dbReference type="CDD" id="cd23509">
    <property type="entry name" value="Gnk2-like"/>
    <property type="match status" value="1"/>
</dbReference>
<proteinExistence type="predicted"/>
<gene>
    <name evidence="4" type="ORF">RJ639_032601</name>
</gene>
<evidence type="ECO:0000256" key="2">
    <source>
        <dbReference type="ARBA" id="ARBA00022737"/>
    </source>
</evidence>
<dbReference type="AlphaFoldDB" id="A0AA89B9I5"/>
<name>A0AA89B9I5_9ASTE</name>
<keyword evidence="5" id="KW-1185">Reference proteome</keyword>
<dbReference type="EMBL" id="JAVXUP010000183">
    <property type="protein sequence ID" value="KAK3035099.1"/>
    <property type="molecule type" value="Genomic_DNA"/>
</dbReference>
<keyword evidence="1" id="KW-0732">Signal</keyword>
<reference evidence="4" key="1">
    <citation type="submission" date="2022-12" db="EMBL/GenBank/DDBJ databases">
        <title>Draft genome assemblies for two species of Escallonia (Escalloniales).</title>
        <authorList>
            <person name="Chanderbali A."/>
            <person name="Dervinis C."/>
            <person name="Anghel I."/>
            <person name="Soltis D."/>
            <person name="Soltis P."/>
            <person name="Zapata F."/>
        </authorList>
    </citation>
    <scope>NUCLEOTIDE SEQUENCE</scope>
    <source>
        <strain evidence="4">UCBG64.0493</strain>
        <tissue evidence="4">Leaf</tissue>
    </source>
</reference>
<keyword evidence="2" id="KW-0677">Repeat</keyword>
<dbReference type="InterPro" id="IPR002902">
    <property type="entry name" value="GNK2"/>
</dbReference>
<dbReference type="InterPro" id="IPR038408">
    <property type="entry name" value="GNK2_sf"/>
</dbReference>